<dbReference type="GO" id="GO:0008413">
    <property type="term" value="F:8-oxo-7,8-dihydroguanosine triphosphate pyrophosphatase activity"/>
    <property type="evidence" value="ECO:0007669"/>
    <property type="project" value="TreeGrafter"/>
</dbReference>
<dbReference type="InterPro" id="IPR029119">
    <property type="entry name" value="MutY_C"/>
</dbReference>
<accession>A0A5P1UXG8</accession>
<protein>
    <recommendedName>
        <fullName evidence="13">8-oxo-dGTP diphosphatase</fullName>
        <ecNumber evidence="12">3.6.1.55</ecNumber>
    </recommendedName>
    <alternativeName>
        <fullName evidence="16">7,8-dihydro-8-oxoguanine-triphosphatase</fullName>
    </alternativeName>
    <alternativeName>
        <fullName evidence="15">Mutator protein MutT</fullName>
    </alternativeName>
    <alternativeName>
        <fullName evidence="14">dGTP pyrophosphohydrolase</fullName>
    </alternativeName>
</protein>
<evidence type="ECO:0000259" key="17">
    <source>
        <dbReference type="PROSITE" id="PS51462"/>
    </source>
</evidence>
<dbReference type="EC" id="3.6.1.55" evidence="12"/>
<keyword evidence="9" id="KW-0234">DNA repair</keyword>
<evidence type="ECO:0000256" key="7">
    <source>
        <dbReference type="ARBA" id="ARBA00022801"/>
    </source>
</evidence>
<name>A0A5P1UXG8_9GAMM</name>
<evidence type="ECO:0000256" key="3">
    <source>
        <dbReference type="ARBA" id="ARBA00022457"/>
    </source>
</evidence>
<feature type="domain" description="Nudix hydrolase" evidence="17">
    <location>
        <begin position="1"/>
        <end position="129"/>
    </location>
</feature>
<dbReference type="InterPro" id="IPR020476">
    <property type="entry name" value="Nudix_hydrolase"/>
</dbReference>
<organism evidence="18 19">
    <name type="scientific">Acinetobacter suaedae</name>
    <dbReference type="NCBI Taxonomy" id="2609668"/>
    <lineage>
        <taxon>Bacteria</taxon>
        <taxon>Pseudomonadati</taxon>
        <taxon>Pseudomonadota</taxon>
        <taxon>Gammaproteobacteria</taxon>
        <taxon>Moraxellales</taxon>
        <taxon>Moraxellaceae</taxon>
        <taxon>Acinetobacter</taxon>
    </lineage>
</organism>
<dbReference type="Gene3D" id="3.90.79.10">
    <property type="entry name" value="Nucleoside Triphosphate Pyrophosphohydrolase"/>
    <property type="match status" value="1"/>
</dbReference>
<evidence type="ECO:0000256" key="15">
    <source>
        <dbReference type="ARBA" id="ARBA00041979"/>
    </source>
</evidence>
<dbReference type="InterPro" id="IPR000086">
    <property type="entry name" value="NUDIX_hydrolase_dom"/>
</dbReference>
<dbReference type="SUPFAM" id="SSF55811">
    <property type="entry name" value="Nudix"/>
    <property type="match status" value="1"/>
</dbReference>
<comment type="cofactor">
    <cofactor evidence="1">
        <name>Mg(2+)</name>
        <dbReference type="ChEBI" id="CHEBI:18420"/>
    </cofactor>
</comment>
<evidence type="ECO:0000256" key="13">
    <source>
        <dbReference type="ARBA" id="ARBA00040794"/>
    </source>
</evidence>
<keyword evidence="3" id="KW-0515">Mutator protein</keyword>
<comment type="similarity">
    <text evidence="2">Belongs to the Nudix hydrolase family.</text>
</comment>
<dbReference type="PROSITE" id="PS51462">
    <property type="entry name" value="NUDIX"/>
    <property type="match status" value="1"/>
</dbReference>
<dbReference type="CDD" id="cd03425">
    <property type="entry name" value="NUDIX_MutT_NudA_like"/>
    <property type="match status" value="1"/>
</dbReference>
<keyword evidence="19" id="KW-1185">Reference proteome</keyword>
<keyword evidence="5" id="KW-0479">Metal-binding</keyword>
<dbReference type="GO" id="GO:0035539">
    <property type="term" value="F:8-oxo-7,8-dihydrodeoxyguanosine triphosphate pyrophosphatase activity"/>
    <property type="evidence" value="ECO:0007669"/>
    <property type="project" value="UniProtKB-EC"/>
</dbReference>
<dbReference type="PROSITE" id="PS00893">
    <property type="entry name" value="NUDIX_BOX"/>
    <property type="match status" value="1"/>
</dbReference>
<reference evidence="18 19" key="1">
    <citation type="submission" date="2019-09" db="EMBL/GenBank/DDBJ databases">
        <title>Acinetobacter sp. C16S1 isolated from saline soil.</title>
        <authorList>
            <person name="Xu L."/>
            <person name="Sun J.-Q."/>
        </authorList>
    </citation>
    <scope>NUCLEOTIDE SEQUENCE [LARGE SCALE GENOMIC DNA]</scope>
    <source>
        <strain evidence="18 19">C16S1</strain>
    </source>
</reference>
<comment type="catalytic activity">
    <reaction evidence="10">
        <text>8-oxo-dGTP + H2O = 8-oxo-dGMP + diphosphate + H(+)</text>
        <dbReference type="Rhea" id="RHEA:31575"/>
        <dbReference type="ChEBI" id="CHEBI:15377"/>
        <dbReference type="ChEBI" id="CHEBI:15378"/>
        <dbReference type="ChEBI" id="CHEBI:33019"/>
        <dbReference type="ChEBI" id="CHEBI:63224"/>
        <dbReference type="ChEBI" id="CHEBI:77896"/>
        <dbReference type="EC" id="3.6.1.55"/>
    </reaction>
</comment>
<evidence type="ECO:0000256" key="6">
    <source>
        <dbReference type="ARBA" id="ARBA00022763"/>
    </source>
</evidence>
<dbReference type="InterPro" id="IPR047127">
    <property type="entry name" value="MutT-like"/>
</dbReference>
<evidence type="ECO:0000256" key="12">
    <source>
        <dbReference type="ARBA" id="ARBA00038905"/>
    </source>
</evidence>
<sequence length="132" mass="15184">MDFIKVAAAVIQKDGLYLCAQRKENKYSYLSMKYEFPGGKIEEGETLQDAVVREIYEELGVKIVVQKKIKKVKHCYPDFNVEITFFACNLIDNNNLSNLEHEKIIWMKAPELTSLDWAAADIPIVNLLQQTL</sequence>
<evidence type="ECO:0000256" key="9">
    <source>
        <dbReference type="ARBA" id="ARBA00023204"/>
    </source>
</evidence>
<gene>
    <name evidence="18" type="ORF">F2A31_14550</name>
</gene>
<evidence type="ECO:0000256" key="10">
    <source>
        <dbReference type="ARBA" id="ARBA00035861"/>
    </source>
</evidence>
<dbReference type="GO" id="GO:0044716">
    <property type="term" value="F:8-oxo-GDP phosphatase activity"/>
    <property type="evidence" value="ECO:0007669"/>
    <property type="project" value="TreeGrafter"/>
</dbReference>
<keyword evidence="4" id="KW-0235">DNA replication</keyword>
<evidence type="ECO:0000256" key="4">
    <source>
        <dbReference type="ARBA" id="ARBA00022705"/>
    </source>
</evidence>
<dbReference type="Pfam" id="PF14815">
    <property type="entry name" value="NUDIX_4"/>
    <property type="match status" value="1"/>
</dbReference>
<dbReference type="GO" id="GO:0006260">
    <property type="term" value="P:DNA replication"/>
    <property type="evidence" value="ECO:0007669"/>
    <property type="project" value="UniProtKB-KW"/>
</dbReference>
<dbReference type="RefSeq" id="WP_150027214.1">
    <property type="nucleotide sequence ID" value="NZ_CP043909.1"/>
</dbReference>
<keyword evidence="8" id="KW-0460">Magnesium</keyword>
<keyword evidence="6" id="KW-0227">DNA damage</keyword>
<keyword evidence="7 18" id="KW-0378">Hydrolase</keyword>
<dbReference type="GO" id="GO:0006281">
    <property type="term" value="P:DNA repair"/>
    <property type="evidence" value="ECO:0007669"/>
    <property type="project" value="UniProtKB-KW"/>
</dbReference>
<evidence type="ECO:0000256" key="16">
    <source>
        <dbReference type="ARBA" id="ARBA00042798"/>
    </source>
</evidence>
<evidence type="ECO:0000256" key="14">
    <source>
        <dbReference type="ARBA" id="ARBA00041592"/>
    </source>
</evidence>
<evidence type="ECO:0000256" key="2">
    <source>
        <dbReference type="ARBA" id="ARBA00005582"/>
    </source>
</evidence>
<dbReference type="GO" id="GO:0044715">
    <property type="term" value="F:8-oxo-dGDP phosphatase activity"/>
    <property type="evidence" value="ECO:0007669"/>
    <property type="project" value="TreeGrafter"/>
</dbReference>
<evidence type="ECO:0000256" key="11">
    <source>
        <dbReference type="ARBA" id="ARBA00036904"/>
    </source>
</evidence>
<dbReference type="GO" id="GO:0046872">
    <property type="term" value="F:metal ion binding"/>
    <property type="evidence" value="ECO:0007669"/>
    <property type="project" value="UniProtKB-KW"/>
</dbReference>
<proteinExistence type="inferred from homology"/>
<evidence type="ECO:0000256" key="8">
    <source>
        <dbReference type="ARBA" id="ARBA00022842"/>
    </source>
</evidence>
<evidence type="ECO:0000256" key="1">
    <source>
        <dbReference type="ARBA" id="ARBA00001946"/>
    </source>
</evidence>
<dbReference type="PRINTS" id="PR00502">
    <property type="entry name" value="NUDIXFAMILY"/>
</dbReference>
<evidence type="ECO:0000256" key="5">
    <source>
        <dbReference type="ARBA" id="ARBA00022723"/>
    </source>
</evidence>
<evidence type="ECO:0000313" key="19">
    <source>
        <dbReference type="Proteomes" id="UP000325177"/>
    </source>
</evidence>
<dbReference type="PANTHER" id="PTHR47707">
    <property type="entry name" value="8-OXO-DGTP DIPHOSPHATASE"/>
    <property type="match status" value="1"/>
</dbReference>
<dbReference type="Proteomes" id="UP000325177">
    <property type="component" value="Chromosome"/>
</dbReference>
<dbReference type="AlphaFoldDB" id="A0A5P1UXG8"/>
<dbReference type="InterPro" id="IPR020084">
    <property type="entry name" value="NUDIX_hydrolase_CS"/>
</dbReference>
<dbReference type="EMBL" id="CP043909">
    <property type="protein sequence ID" value="QER40852.1"/>
    <property type="molecule type" value="Genomic_DNA"/>
</dbReference>
<dbReference type="KEGG" id="asue:F2A31_14550"/>
<dbReference type="PANTHER" id="PTHR47707:SF1">
    <property type="entry name" value="NUDIX HYDROLASE FAMILY PROTEIN"/>
    <property type="match status" value="1"/>
</dbReference>
<comment type="catalytic activity">
    <reaction evidence="11">
        <text>8-oxo-GTP + H2O = 8-oxo-GMP + diphosphate + H(+)</text>
        <dbReference type="Rhea" id="RHEA:67616"/>
        <dbReference type="ChEBI" id="CHEBI:15377"/>
        <dbReference type="ChEBI" id="CHEBI:15378"/>
        <dbReference type="ChEBI" id="CHEBI:33019"/>
        <dbReference type="ChEBI" id="CHEBI:143553"/>
        <dbReference type="ChEBI" id="CHEBI:145694"/>
    </reaction>
</comment>
<dbReference type="InterPro" id="IPR015797">
    <property type="entry name" value="NUDIX_hydrolase-like_dom_sf"/>
</dbReference>
<evidence type="ECO:0000313" key="18">
    <source>
        <dbReference type="EMBL" id="QER40852.1"/>
    </source>
</evidence>